<dbReference type="PANTHER" id="PTHR43124">
    <property type="entry name" value="PURINE EFFLUX PUMP PBUE"/>
    <property type="match status" value="1"/>
</dbReference>
<dbReference type="Gene3D" id="1.20.1250.20">
    <property type="entry name" value="MFS general substrate transporter like domains"/>
    <property type="match status" value="1"/>
</dbReference>
<feature type="domain" description="Major facilitator superfamily (MFS) profile" evidence="8">
    <location>
        <begin position="352"/>
        <end position="785"/>
    </location>
</feature>
<evidence type="ECO:0000259" key="8">
    <source>
        <dbReference type="PROSITE" id="PS50850"/>
    </source>
</evidence>
<dbReference type="Pfam" id="PF07690">
    <property type="entry name" value="MFS_1"/>
    <property type="match status" value="1"/>
</dbReference>
<evidence type="ECO:0000256" key="4">
    <source>
        <dbReference type="ARBA" id="ARBA00022692"/>
    </source>
</evidence>
<feature type="transmembrane region" description="Helical" evidence="7">
    <location>
        <begin position="522"/>
        <end position="546"/>
    </location>
</feature>
<feature type="transmembrane region" description="Helical" evidence="7">
    <location>
        <begin position="178"/>
        <end position="198"/>
    </location>
</feature>
<feature type="transmembrane region" description="Helical" evidence="7">
    <location>
        <begin position="434"/>
        <end position="456"/>
    </location>
</feature>
<evidence type="ECO:0000256" key="7">
    <source>
        <dbReference type="SAM" id="Phobius"/>
    </source>
</evidence>
<dbReference type="Proteomes" id="UP000192738">
    <property type="component" value="Unassembled WGS sequence"/>
</dbReference>
<keyword evidence="2" id="KW-0813">Transport</keyword>
<evidence type="ECO:0000256" key="6">
    <source>
        <dbReference type="ARBA" id="ARBA00023136"/>
    </source>
</evidence>
<dbReference type="SUPFAM" id="SSF103473">
    <property type="entry name" value="MFS general substrate transporter"/>
    <property type="match status" value="1"/>
</dbReference>
<feature type="transmembrane region" description="Helical" evidence="7">
    <location>
        <begin position="463"/>
        <end position="483"/>
    </location>
</feature>
<dbReference type="RefSeq" id="WP_176215610.1">
    <property type="nucleotide sequence ID" value="NZ_CP155572.1"/>
</dbReference>
<keyword evidence="10" id="KW-1185">Reference proteome</keyword>
<sequence>MKRIPGRIVAISIVLVVIVLGFNGWLTVVSLEKNYIDSVAANYAVAGGETQRIIEYAVKYGKPLDNFYGMKELLAKTRNFAKELDDVRIINPDGKMLYSLQEGTVNTVISSKLKAQADGSVSLRNKNYIMVPEGGKYHIFLPIQNRDEHFIGSLAMVFDKSVVDRGISQFISVTFKTMIGLAFGAALVLIVLLRIIPVLDERGMIRRKRFLIIFVTVLATTQMVFGFINNSNFKEIYVDIVKKNTAITAEIVSHDINSVIDRGVPYSRLSGVGEWLAKVIRAVPELEGIYIIDTQDGVLYKAAVSNETNQTIAKDYKYEKPLMADRNGVSYKLTIVLSEAYLDKQVQELLLDIITVAFVSFFFMVEILVFILILLQVKVNDSKEESSETDTRAAVIRPLAFLFFLATDLSISFIPMQMKNLYQPIWGLSQNAVIGLPISVEMLCAGLMTIVTGAIIDKKGWRFPFFTGLAVVGTGAVLSGLAWNSIVFIIARGIVGIGYGFAWMAMRGYVALLPSSAARAKGFSGLSAGIYAGNICACSLGAMLAARLNYSGVFFVAVIVLLVVAVFAFFFTKDNDQAKKVKATEELPVNRGQWQNFLGDGTVSGLILLITIPSAMCLTGFLNYFFPLYSSSLGLSTANVGRAFMIYGVSIVYLGPLFSRYITNQSKFTMIIPVASGIGVLAMLVFFLKGGIMAALVAIFLFGVADSIGFIAQNTFLLSLPATKMLGQGTALGLFSMTKKLGQMLGPMMMAWGVGFGVTQEGVGAIGLLYLFAIIIFLVVTVGRYKRTLGAPNLD</sequence>
<feature type="transmembrane region" description="Helical" evidence="7">
    <location>
        <begin position="765"/>
        <end position="785"/>
    </location>
</feature>
<evidence type="ECO:0000256" key="2">
    <source>
        <dbReference type="ARBA" id="ARBA00022448"/>
    </source>
</evidence>
<reference evidence="9 10" key="1">
    <citation type="submission" date="2017-04" db="EMBL/GenBank/DDBJ databases">
        <authorList>
            <person name="Afonso C.L."/>
            <person name="Miller P.J."/>
            <person name="Scott M.A."/>
            <person name="Spackman E."/>
            <person name="Goraichik I."/>
            <person name="Dimitrov K.M."/>
            <person name="Suarez D.L."/>
            <person name="Swayne D.E."/>
        </authorList>
    </citation>
    <scope>NUCLEOTIDE SEQUENCE [LARGE SCALE GENOMIC DNA]</scope>
    <source>
        <strain evidence="9 10">DSM 5090</strain>
    </source>
</reference>
<dbReference type="PROSITE" id="PS50850">
    <property type="entry name" value="MFS"/>
    <property type="match status" value="1"/>
</dbReference>
<dbReference type="InterPro" id="IPR050189">
    <property type="entry name" value="MFS_Efflux_Transporters"/>
</dbReference>
<evidence type="ECO:0000256" key="1">
    <source>
        <dbReference type="ARBA" id="ARBA00004651"/>
    </source>
</evidence>
<feature type="transmembrane region" description="Helical" evidence="7">
    <location>
        <begin position="395"/>
        <end position="414"/>
    </location>
</feature>
<keyword evidence="5 7" id="KW-1133">Transmembrane helix</keyword>
<dbReference type="InterPro" id="IPR036259">
    <property type="entry name" value="MFS_trans_sf"/>
</dbReference>
<feature type="transmembrane region" description="Helical" evidence="7">
    <location>
        <begin position="489"/>
        <end position="510"/>
    </location>
</feature>
<evidence type="ECO:0000256" key="5">
    <source>
        <dbReference type="ARBA" id="ARBA00022989"/>
    </source>
</evidence>
<dbReference type="AlphaFoldDB" id="A0A1W2E7G0"/>
<evidence type="ECO:0000256" key="3">
    <source>
        <dbReference type="ARBA" id="ARBA00022475"/>
    </source>
</evidence>
<dbReference type="GO" id="GO:0005886">
    <property type="term" value="C:plasma membrane"/>
    <property type="evidence" value="ECO:0007669"/>
    <property type="project" value="UniProtKB-SubCell"/>
</dbReference>
<keyword evidence="3" id="KW-1003">Cell membrane</keyword>
<evidence type="ECO:0000313" key="10">
    <source>
        <dbReference type="Proteomes" id="UP000192738"/>
    </source>
</evidence>
<comment type="subcellular location">
    <subcellularLocation>
        <location evidence="1">Cell membrane</location>
        <topology evidence="1">Multi-pass membrane protein</topology>
    </subcellularLocation>
</comment>
<dbReference type="PANTHER" id="PTHR43124:SF3">
    <property type="entry name" value="CHLORAMPHENICOL EFFLUX PUMP RV0191"/>
    <property type="match status" value="1"/>
</dbReference>
<dbReference type="InterPro" id="IPR011701">
    <property type="entry name" value="MFS"/>
</dbReference>
<feature type="transmembrane region" description="Helical" evidence="7">
    <location>
        <begin position="353"/>
        <end position="375"/>
    </location>
</feature>
<organism evidence="9 10">
    <name type="scientific">Sporomusa malonica</name>
    <dbReference type="NCBI Taxonomy" id="112901"/>
    <lineage>
        <taxon>Bacteria</taxon>
        <taxon>Bacillati</taxon>
        <taxon>Bacillota</taxon>
        <taxon>Negativicutes</taxon>
        <taxon>Selenomonadales</taxon>
        <taxon>Sporomusaceae</taxon>
        <taxon>Sporomusa</taxon>
    </lineage>
</organism>
<feature type="transmembrane region" description="Helical" evidence="7">
    <location>
        <begin position="694"/>
        <end position="720"/>
    </location>
</feature>
<feature type="transmembrane region" description="Helical" evidence="7">
    <location>
        <begin position="606"/>
        <end position="626"/>
    </location>
</feature>
<feature type="transmembrane region" description="Helical" evidence="7">
    <location>
        <begin position="7"/>
        <end position="26"/>
    </location>
</feature>
<feature type="transmembrane region" description="Helical" evidence="7">
    <location>
        <begin position="670"/>
        <end position="688"/>
    </location>
</feature>
<proteinExistence type="predicted"/>
<dbReference type="STRING" id="112901.SAMN04488500_12143"/>
<accession>A0A1W2E7G0</accession>
<feature type="transmembrane region" description="Helical" evidence="7">
    <location>
        <begin position="638"/>
        <end position="658"/>
    </location>
</feature>
<dbReference type="GO" id="GO:0022857">
    <property type="term" value="F:transmembrane transporter activity"/>
    <property type="evidence" value="ECO:0007669"/>
    <property type="project" value="InterPro"/>
</dbReference>
<gene>
    <name evidence="9" type="ORF">SAMN04488500_12143</name>
</gene>
<feature type="transmembrane region" description="Helical" evidence="7">
    <location>
        <begin position="210"/>
        <end position="228"/>
    </location>
</feature>
<dbReference type="EMBL" id="FWXI01000021">
    <property type="protein sequence ID" value="SMD05372.1"/>
    <property type="molecule type" value="Genomic_DNA"/>
</dbReference>
<keyword evidence="6 7" id="KW-0472">Membrane</keyword>
<feature type="transmembrane region" description="Helical" evidence="7">
    <location>
        <begin position="552"/>
        <end position="572"/>
    </location>
</feature>
<evidence type="ECO:0000313" key="9">
    <source>
        <dbReference type="EMBL" id="SMD05372.1"/>
    </source>
</evidence>
<dbReference type="InterPro" id="IPR020846">
    <property type="entry name" value="MFS_dom"/>
</dbReference>
<keyword evidence="4 7" id="KW-0812">Transmembrane</keyword>
<name>A0A1W2E7G0_9FIRM</name>
<protein>
    <submittedName>
        <fullName evidence="9">Predicted arabinose efflux permease, MFS family</fullName>
    </submittedName>
</protein>